<evidence type="ECO:0000313" key="1">
    <source>
        <dbReference type="EMBL" id="NIJ53271.1"/>
    </source>
</evidence>
<dbReference type="EMBL" id="JAASQJ010000002">
    <property type="protein sequence ID" value="NIJ53271.1"/>
    <property type="molecule type" value="Genomic_DNA"/>
</dbReference>
<evidence type="ECO:0008006" key="3">
    <source>
        <dbReference type="Google" id="ProtNLM"/>
    </source>
</evidence>
<keyword evidence="2" id="KW-1185">Reference proteome</keyword>
<dbReference type="Proteomes" id="UP001179181">
    <property type="component" value="Unassembled WGS sequence"/>
</dbReference>
<evidence type="ECO:0000313" key="2">
    <source>
        <dbReference type="Proteomes" id="UP001179181"/>
    </source>
</evidence>
<protein>
    <recommendedName>
        <fullName evidence="3">Lipoprotein</fullName>
    </recommendedName>
</protein>
<name>A0ABX0UQI9_9BACT</name>
<dbReference type="RefSeq" id="WP_167270247.1">
    <property type="nucleotide sequence ID" value="NZ_JAASQJ010000002.1"/>
</dbReference>
<reference evidence="1 2" key="1">
    <citation type="submission" date="2020-03" db="EMBL/GenBank/DDBJ databases">
        <title>Genomic Encyclopedia of Type Strains, Phase IV (KMG-IV): sequencing the most valuable type-strain genomes for metagenomic binning, comparative biology and taxonomic classification.</title>
        <authorList>
            <person name="Goeker M."/>
        </authorList>
    </citation>
    <scope>NUCLEOTIDE SEQUENCE [LARGE SCALE GENOMIC DNA]</scope>
    <source>
        <strain evidence="1 2">DSM 102865</strain>
    </source>
</reference>
<proteinExistence type="predicted"/>
<accession>A0ABX0UQI9</accession>
<organism evidence="1 2">
    <name type="scientific">Dyadobacter arcticus</name>
    <dbReference type="NCBI Taxonomy" id="1078754"/>
    <lineage>
        <taxon>Bacteria</taxon>
        <taxon>Pseudomonadati</taxon>
        <taxon>Bacteroidota</taxon>
        <taxon>Cytophagia</taxon>
        <taxon>Cytophagales</taxon>
        <taxon>Spirosomataceae</taxon>
        <taxon>Dyadobacter</taxon>
    </lineage>
</organism>
<gene>
    <name evidence="1" type="ORF">FHS68_002441</name>
</gene>
<sequence length="124" mass="14481">MKKTIFVLSFLFLFSCEDRLYKEKYDIEFLITNKTATVISELKIDGDYGTKVWIIKNIEPGKIERLKLNIKRDLRIPEGGFMITALLARGDTLSLNTGYFTNWSYQGPNPSRFNVYEDRIVLEE</sequence>
<comment type="caution">
    <text evidence="1">The sequence shown here is derived from an EMBL/GenBank/DDBJ whole genome shotgun (WGS) entry which is preliminary data.</text>
</comment>
<dbReference type="PROSITE" id="PS51257">
    <property type="entry name" value="PROKAR_LIPOPROTEIN"/>
    <property type="match status" value="1"/>
</dbReference>